<feature type="transmembrane region" description="Helical" evidence="1">
    <location>
        <begin position="111"/>
        <end position="131"/>
    </location>
</feature>
<dbReference type="Pfam" id="PF09925">
    <property type="entry name" value="DUF2157"/>
    <property type="match status" value="1"/>
</dbReference>
<dbReference type="InterPro" id="IPR018677">
    <property type="entry name" value="DUF2157"/>
</dbReference>
<keyword evidence="1" id="KW-0472">Membrane</keyword>
<dbReference type="EMBL" id="FNHB01000005">
    <property type="protein sequence ID" value="SDM52509.1"/>
    <property type="molecule type" value="Genomic_DNA"/>
</dbReference>
<proteinExistence type="predicted"/>
<feature type="transmembrane region" description="Helical" evidence="1">
    <location>
        <begin position="265"/>
        <end position="287"/>
    </location>
</feature>
<feature type="transmembrane region" description="Helical" evidence="1">
    <location>
        <begin position="46"/>
        <end position="67"/>
    </location>
</feature>
<feature type="transmembrane region" description="Helical" evidence="1">
    <location>
        <begin position="348"/>
        <end position="368"/>
    </location>
</feature>
<evidence type="ECO:0000313" key="4">
    <source>
        <dbReference type="Proteomes" id="UP000214880"/>
    </source>
</evidence>
<accession>A0A1G9TXM5</accession>
<dbReference type="Proteomes" id="UP000214880">
    <property type="component" value="Unassembled WGS sequence"/>
</dbReference>
<gene>
    <name evidence="3" type="ORF">SAMN04488502_105126</name>
</gene>
<feature type="transmembrane region" description="Helical" evidence="1">
    <location>
        <begin position="209"/>
        <end position="228"/>
    </location>
</feature>
<feature type="transmembrane region" description="Helical" evidence="1">
    <location>
        <begin position="375"/>
        <end position="394"/>
    </location>
</feature>
<keyword evidence="1" id="KW-1133">Transmembrane helix</keyword>
<dbReference type="STRING" id="146817.SAMN04488502_105126"/>
<name>A0A1G9TXM5_9FIRM</name>
<protein>
    <submittedName>
        <fullName evidence="3">Uncharacterized membrane protein</fullName>
    </submittedName>
</protein>
<feature type="domain" description="DUF2157" evidence="2">
    <location>
        <begin position="15"/>
        <end position="158"/>
    </location>
</feature>
<feature type="transmembrane region" description="Helical" evidence="1">
    <location>
        <begin position="400"/>
        <end position="422"/>
    </location>
</feature>
<dbReference type="AlphaFoldDB" id="A0A1G9TXM5"/>
<evidence type="ECO:0000256" key="1">
    <source>
        <dbReference type="SAM" id="Phobius"/>
    </source>
</evidence>
<feature type="transmembrane region" description="Helical" evidence="1">
    <location>
        <begin position="143"/>
        <end position="169"/>
    </location>
</feature>
<dbReference type="RefSeq" id="WP_173812885.1">
    <property type="nucleotide sequence ID" value="NZ_FNHB01000005.1"/>
</dbReference>
<keyword evidence="4" id="KW-1185">Reference proteome</keyword>
<feature type="transmembrane region" description="Helical" evidence="1">
    <location>
        <begin position="299"/>
        <end position="318"/>
    </location>
</feature>
<organism evidence="3 4">
    <name type="scientific">Dendrosporobacter quercicolus</name>
    <dbReference type="NCBI Taxonomy" id="146817"/>
    <lineage>
        <taxon>Bacteria</taxon>
        <taxon>Bacillati</taxon>
        <taxon>Bacillota</taxon>
        <taxon>Negativicutes</taxon>
        <taxon>Selenomonadales</taxon>
        <taxon>Sporomusaceae</taxon>
        <taxon>Dendrosporobacter</taxon>
    </lineage>
</organism>
<keyword evidence="1" id="KW-0812">Transmembrane</keyword>
<feature type="transmembrane region" description="Helical" evidence="1">
    <location>
        <begin position="234"/>
        <end position="253"/>
    </location>
</feature>
<evidence type="ECO:0000259" key="2">
    <source>
        <dbReference type="Pfam" id="PF09925"/>
    </source>
</evidence>
<feature type="transmembrane region" description="Helical" evidence="1">
    <location>
        <begin position="325"/>
        <end position="342"/>
    </location>
</feature>
<feature type="transmembrane region" description="Helical" evidence="1">
    <location>
        <begin position="79"/>
        <end position="99"/>
    </location>
</feature>
<reference evidence="3 4" key="1">
    <citation type="submission" date="2016-10" db="EMBL/GenBank/DDBJ databases">
        <authorList>
            <person name="de Groot N.N."/>
        </authorList>
    </citation>
    <scope>NUCLEOTIDE SEQUENCE [LARGE SCALE GENOMIC DNA]</scope>
    <source>
        <strain evidence="3 4">DSM 1736</strain>
    </source>
</reference>
<sequence>MNKKAVKWLYQELPELVAKGVLTPSSAESLKKHYGPLEETSGARRALLIFGVIGVILVGLGVMLILAHNWPQLTKGVRLAIAAGLLAAAQLLAGLALHYKPDSRVWRECTATLQALMLGTAMALVGQTYHLTEDTAMFLRNWLLLSLPLIYLLESDVVAGLYLLGVAAWSSAGRYSPEHQLVWLFLLLAIPYCRRLVQTARYANTTISLLWMANLVFYFCFMTAWGSYFSESAFLIYSLLFTVNFLLGLFWFNSSRERWRMPFQAIGLTGSLALIYLLTFNSSWRYLHWDISGVSLAEGSLILVLSILAAGGSIRLIRQAGWRKLQYSVAPLIIGGAYLLQFYQPGGIAATVLLNCYLLALSISMITAGIRRSSLTRVNTGLLLLALLIAARFFDIDFSFVVRGLVFVILGIAFLVTNLLIVRRKKSEETV</sequence>
<evidence type="ECO:0000313" key="3">
    <source>
        <dbReference type="EMBL" id="SDM52509.1"/>
    </source>
</evidence>